<proteinExistence type="predicted"/>
<reference evidence="2" key="1">
    <citation type="submission" date="2018-05" db="EMBL/GenBank/DDBJ databases">
        <authorList>
            <person name="Lanie J.A."/>
            <person name="Ng W.-L."/>
            <person name="Kazmierczak K.M."/>
            <person name="Andrzejewski T.M."/>
            <person name="Davidsen T.M."/>
            <person name="Wayne K.J."/>
            <person name="Tettelin H."/>
            <person name="Glass J.I."/>
            <person name="Rusch D."/>
            <person name="Podicherti R."/>
            <person name="Tsui H.-C.T."/>
            <person name="Winkler M.E."/>
        </authorList>
    </citation>
    <scope>NUCLEOTIDE SEQUENCE</scope>
</reference>
<organism evidence="2">
    <name type="scientific">marine metagenome</name>
    <dbReference type="NCBI Taxonomy" id="408172"/>
    <lineage>
        <taxon>unclassified sequences</taxon>
        <taxon>metagenomes</taxon>
        <taxon>ecological metagenomes</taxon>
    </lineage>
</organism>
<evidence type="ECO:0000313" key="2">
    <source>
        <dbReference type="EMBL" id="SVD41449.1"/>
    </source>
</evidence>
<dbReference type="EMBL" id="UINC01149157">
    <property type="protein sequence ID" value="SVD41449.1"/>
    <property type="molecule type" value="Genomic_DNA"/>
</dbReference>
<name>A0A382V4M4_9ZZZZ</name>
<accession>A0A382V4M4</accession>
<dbReference type="AlphaFoldDB" id="A0A382V4M4"/>
<gene>
    <name evidence="2" type="ORF">METZ01_LOCUS394303</name>
</gene>
<sequence>MARVRFSGNQSVIDHVKKRTTIGRGKLKTSAMNKAKRRTYKKYRGQGK</sequence>
<protein>
    <submittedName>
        <fullName evidence="2">Uncharacterized protein</fullName>
    </submittedName>
</protein>
<feature type="region of interest" description="Disordered" evidence="1">
    <location>
        <begin position="28"/>
        <end position="48"/>
    </location>
</feature>
<feature type="compositionally biased region" description="Basic residues" evidence="1">
    <location>
        <begin position="34"/>
        <end position="48"/>
    </location>
</feature>
<evidence type="ECO:0000256" key="1">
    <source>
        <dbReference type="SAM" id="MobiDB-lite"/>
    </source>
</evidence>